<sequence>MATISNESNHNDEIIPTSNSSTAPPTSARDEIVEEEDGEEFIPPQTPPFSSSSSSLVSTGTTSSSGIFGDIKTNNLLSTNSGSLGDFTAVNNARSSFGSNVSIDSGMEESSNASNESDVSSIVIKQETGSSIISPSSSSSASSTLLSIPPPNLPPMPSLSSHFRQMYFNNPATFYNAAAARFQNAYLMNAVLRQQTPNCWNPYAFGAAMPRVPIRPPFFPQHMRMQEQVIHPNFFCFAKKKI</sequence>
<dbReference type="WBParaSite" id="ES5_v2.g11705.t1">
    <property type="protein sequence ID" value="ES5_v2.g11705.t1"/>
    <property type="gene ID" value="ES5_v2.g11705"/>
</dbReference>
<reference evidence="2" key="1">
    <citation type="submission" date="2022-11" db="UniProtKB">
        <authorList>
            <consortium name="WormBaseParasite"/>
        </authorList>
    </citation>
    <scope>IDENTIFICATION</scope>
</reference>
<organism evidence="1 2">
    <name type="scientific">Panagrolaimus sp. ES5</name>
    <dbReference type="NCBI Taxonomy" id="591445"/>
    <lineage>
        <taxon>Eukaryota</taxon>
        <taxon>Metazoa</taxon>
        <taxon>Ecdysozoa</taxon>
        <taxon>Nematoda</taxon>
        <taxon>Chromadorea</taxon>
        <taxon>Rhabditida</taxon>
        <taxon>Tylenchina</taxon>
        <taxon>Panagrolaimomorpha</taxon>
        <taxon>Panagrolaimoidea</taxon>
        <taxon>Panagrolaimidae</taxon>
        <taxon>Panagrolaimus</taxon>
    </lineage>
</organism>
<name>A0AC34F3T7_9BILA</name>
<evidence type="ECO:0000313" key="1">
    <source>
        <dbReference type="Proteomes" id="UP000887579"/>
    </source>
</evidence>
<proteinExistence type="predicted"/>
<dbReference type="Proteomes" id="UP000887579">
    <property type="component" value="Unplaced"/>
</dbReference>
<evidence type="ECO:0000313" key="2">
    <source>
        <dbReference type="WBParaSite" id="ES5_v2.g11705.t1"/>
    </source>
</evidence>
<protein>
    <submittedName>
        <fullName evidence="2">Uncharacterized protein</fullName>
    </submittedName>
</protein>
<accession>A0AC34F3T7</accession>